<proteinExistence type="predicted"/>
<sequence length="156" mass="16974">MGGGTTQPGSNPPSFLARVETARSKVLEEHLTAKLYYVKATTQTPEGVTFPSKLTEMEIMFRLDDGIATVESTGHDDFGPIEIRPGPIMGNANLVWPISLDISEADALLKVQGHTGSYDAVTLRKPLHPGMNENYYFFSMVEGPDLSVGTESREVS</sequence>
<reference evidence="1" key="1">
    <citation type="journal article" date="2022" name="bioRxiv">
        <title>Deciphering the potential niche of two novel black yeast fungi from a biological soil crust based on their genomes, phenotypes, and melanin regulation.</title>
        <authorList>
            <consortium name="DOE Joint Genome Institute"/>
            <person name="Carr E.C."/>
            <person name="Barton Q."/>
            <person name="Grambo S."/>
            <person name="Sullivan M."/>
            <person name="Renfro C.M."/>
            <person name="Kuo A."/>
            <person name="Pangilinan J."/>
            <person name="Lipzen A."/>
            <person name="Keymanesh K."/>
            <person name="Savage E."/>
            <person name="Barry K."/>
            <person name="Grigoriev I.V."/>
            <person name="Riekhof W.R."/>
            <person name="Harris S.S."/>
        </authorList>
    </citation>
    <scope>NUCLEOTIDE SEQUENCE</scope>
    <source>
        <strain evidence="1">JF 03-4F</strain>
    </source>
</reference>
<evidence type="ECO:0000313" key="2">
    <source>
        <dbReference type="Proteomes" id="UP001203852"/>
    </source>
</evidence>
<dbReference type="EMBL" id="MU404355">
    <property type="protein sequence ID" value="KAI1611844.1"/>
    <property type="molecule type" value="Genomic_DNA"/>
</dbReference>
<organism evidence="1 2">
    <name type="scientific">Exophiala viscosa</name>
    <dbReference type="NCBI Taxonomy" id="2486360"/>
    <lineage>
        <taxon>Eukaryota</taxon>
        <taxon>Fungi</taxon>
        <taxon>Dikarya</taxon>
        <taxon>Ascomycota</taxon>
        <taxon>Pezizomycotina</taxon>
        <taxon>Eurotiomycetes</taxon>
        <taxon>Chaetothyriomycetidae</taxon>
        <taxon>Chaetothyriales</taxon>
        <taxon>Herpotrichiellaceae</taxon>
        <taxon>Exophiala</taxon>
    </lineage>
</organism>
<name>A0AAN6IDQ6_9EURO</name>
<keyword evidence="2" id="KW-1185">Reference proteome</keyword>
<comment type="caution">
    <text evidence="1">The sequence shown here is derived from an EMBL/GenBank/DDBJ whole genome shotgun (WGS) entry which is preliminary data.</text>
</comment>
<dbReference type="AlphaFoldDB" id="A0AAN6IDQ6"/>
<accession>A0AAN6IDQ6</accession>
<dbReference type="Proteomes" id="UP001203852">
    <property type="component" value="Unassembled WGS sequence"/>
</dbReference>
<gene>
    <name evidence="1" type="ORF">EDD36DRAFT_419715</name>
</gene>
<evidence type="ECO:0000313" key="1">
    <source>
        <dbReference type="EMBL" id="KAI1611844.1"/>
    </source>
</evidence>
<protein>
    <submittedName>
        <fullName evidence="1">Uncharacterized protein</fullName>
    </submittedName>
</protein>